<evidence type="ECO:0000256" key="1">
    <source>
        <dbReference type="ARBA" id="ARBA00038158"/>
    </source>
</evidence>
<dbReference type="SUPFAM" id="SSF53335">
    <property type="entry name" value="S-adenosyl-L-methionine-dependent methyltransferases"/>
    <property type="match status" value="1"/>
</dbReference>
<dbReference type="Proteomes" id="UP000011715">
    <property type="component" value="Unassembled WGS sequence"/>
</dbReference>
<dbReference type="PANTHER" id="PTHR43591">
    <property type="entry name" value="METHYLTRANSFERASE"/>
    <property type="match status" value="1"/>
</dbReference>
<dbReference type="EnsemblFungi" id="MAPG_07244T0">
    <property type="protein sequence ID" value="MAPG_07244T0"/>
    <property type="gene ID" value="MAPG_07244"/>
</dbReference>
<dbReference type="GO" id="GO:0008168">
    <property type="term" value="F:methyltransferase activity"/>
    <property type="evidence" value="ECO:0007669"/>
    <property type="project" value="TreeGrafter"/>
</dbReference>
<evidence type="ECO:0000313" key="2">
    <source>
        <dbReference type="EMBL" id="KLU88257.1"/>
    </source>
</evidence>
<dbReference type="EMBL" id="ADBL01001752">
    <property type="status" value="NOT_ANNOTATED_CDS"/>
    <property type="molecule type" value="Genomic_DNA"/>
</dbReference>
<keyword evidence="4" id="KW-1185">Reference proteome</keyword>
<proteinExistence type="inferred from homology"/>
<reference evidence="3" key="4">
    <citation type="journal article" date="2015" name="G3 (Bethesda)">
        <title>Genome sequences of three phytopathogenic species of the Magnaporthaceae family of fungi.</title>
        <authorList>
            <person name="Okagaki L.H."/>
            <person name="Nunes C.C."/>
            <person name="Sailsbery J."/>
            <person name="Clay B."/>
            <person name="Brown D."/>
            <person name="John T."/>
            <person name="Oh Y."/>
            <person name="Young N."/>
            <person name="Fitzgerald M."/>
            <person name="Haas B.J."/>
            <person name="Zeng Q."/>
            <person name="Young S."/>
            <person name="Adiconis X."/>
            <person name="Fan L."/>
            <person name="Levin J.Z."/>
            <person name="Mitchell T.K."/>
            <person name="Okubara P.A."/>
            <person name="Farman M.L."/>
            <person name="Kohn L.M."/>
            <person name="Birren B."/>
            <person name="Ma L.-J."/>
            <person name="Dean R.A."/>
        </authorList>
    </citation>
    <scope>NUCLEOTIDE SEQUENCE</scope>
    <source>
        <strain evidence="3">ATCC 64411 / 73-15</strain>
    </source>
</reference>
<dbReference type="EMBL" id="GL876971">
    <property type="protein sequence ID" value="KLU88257.1"/>
    <property type="molecule type" value="Genomic_DNA"/>
</dbReference>
<sequence>MMPNDELEQERMELLHQLYKVTFDDRLCQCPKNDGARHVLDIGTGIGAWALEYADRHPEAQVDGVDLSPIQPNFVSPNCRFLIDDIEHDWVFSDSFDFIFARAMLGTWGIEAWERLVAQAFRNLEPGGYFEIQDTKLPVRCDDGTLPDDSQLVRWDKRMRFLGLWAQHCCKSDLESLCLRLFTHFLDWTAEEVREFCASVLDDFDNMSFHAYWDV</sequence>
<dbReference type="InterPro" id="IPR029063">
    <property type="entry name" value="SAM-dependent_MTases_sf"/>
</dbReference>
<dbReference type="Gene3D" id="3.40.50.150">
    <property type="entry name" value="Vaccinia Virus protein VP39"/>
    <property type="match status" value="1"/>
</dbReference>
<comment type="similarity">
    <text evidence="1">Belongs to the methyltransferase superfamily. LaeA methyltransferase family.</text>
</comment>
<accession>A0A0C4E455</accession>
<protein>
    <recommendedName>
        <fullName evidence="5">Methyltransferase domain-containing protein</fullName>
    </recommendedName>
</protein>
<dbReference type="VEuPathDB" id="FungiDB:MAPG_07244"/>
<dbReference type="AlphaFoldDB" id="A0A0C4E455"/>
<dbReference type="OMA" id="AYYDVYS"/>
<dbReference type="CDD" id="cd02440">
    <property type="entry name" value="AdoMet_MTases"/>
    <property type="match status" value="1"/>
</dbReference>
<reference evidence="3" key="5">
    <citation type="submission" date="2015-06" db="UniProtKB">
        <authorList>
            <consortium name="EnsemblFungi"/>
        </authorList>
    </citation>
    <scope>IDENTIFICATION</scope>
    <source>
        <strain evidence="3">ATCC 64411</strain>
    </source>
</reference>
<name>A0A0C4E455_MAGP6</name>
<evidence type="ECO:0000313" key="4">
    <source>
        <dbReference type="Proteomes" id="UP000011715"/>
    </source>
</evidence>
<evidence type="ECO:0008006" key="5">
    <source>
        <dbReference type="Google" id="ProtNLM"/>
    </source>
</evidence>
<evidence type="ECO:0000313" key="3">
    <source>
        <dbReference type="EnsemblFungi" id="MAPG_07244T0"/>
    </source>
</evidence>
<organism evidence="3 4">
    <name type="scientific">Magnaporthiopsis poae (strain ATCC 64411 / 73-15)</name>
    <name type="common">Kentucky bluegrass fungus</name>
    <name type="synonym">Magnaporthe poae</name>
    <dbReference type="NCBI Taxonomy" id="644358"/>
    <lineage>
        <taxon>Eukaryota</taxon>
        <taxon>Fungi</taxon>
        <taxon>Dikarya</taxon>
        <taxon>Ascomycota</taxon>
        <taxon>Pezizomycotina</taxon>
        <taxon>Sordariomycetes</taxon>
        <taxon>Sordariomycetidae</taxon>
        <taxon>Magnaporthales</taxon>
        <taxon>Magnaporthaceae</taxon>
        <taxon>Magnaporthiopsis</taxon>
    </lineage>
</organism>
<reference evidence="2" key="3">
    <citation type="submission" date="2011-03" db="EMBL/GenBank/DDBJ databases">
        <title>Annotation of Magnaporthe poae ATCC 64411.</title>
        <authorList>
            <person name="Ma L.-J."/>
            <person name="Dead R."/>
            <person name="Young S.K."/>
            <person name="Zeng Q."/>
            <person name="Gargeya S."/>
            <person name="Fitzgerald M."/>
            <person name="Haas B."/>
            <person name="Abouelleil A."/>
            <person name="Alvarado L."/>
            <person name="Arachchi H.M."/>
            <person name="Berlin A."/>
            <person name="Brown A."/>
            <person name="Chapman S.B."/>
            <person name="Chen Z."/>
            <person name="Dunbar C."/>
            <person name="Freedman E."/>
            <person name="Gearin G."/>
            <person name="Gellesch M."/>
            <person name="Goldberg J."/>
            <person name="Griggs A."/>
            <person name="Gujja S."/>
            <person name="Heiman D."/>
            <person name="Howarth C."/>
            <person name="Larson L."/>
            <person name="Lui A."/>
            <person name="MacDonald P.J.P."/>
            <person name="Mehta T."/>
            <person name="Montmayeur A."/>
            <person name="Murphy C."/>
            <person name="Neiman D."/>
            <person name="Pearson M."/>
            <person name="Priest M."/>
            <person name="Roberts A."/>
            <person name="Saif S."/>
            <person name="Shea T."/>
            <person name="Shenoy N."/>
            <person name="Sisk P."/>
            <person name="Stolte C."/>
            <person name="Sykes S."/>
            <person name="Yandava C."/>
            <person name="Wortman J."/>
            <person name="Nusbaum C."/>
            <person name="Birren B."/>
        </authorList>
    </citation>
    <scope>NUCLEOTIDE SEQUENCE</scope>
    <source>
        <strain evidence="2">ATCC 64411</strain>
    </source>
</reference>
<dbReference type="EMBL" id="ADBL01001751">
    <property type="status" value="NOT_ANNOTATED_CDS"/>
    <property type="molecule type" value="Genomic_DNA"/>
</dbReference>
<dbReference type="eggNOG" id="ENOG502SMFK">
    <property type="taxonomic scope" value="Eukaryota"/>
</dbReference>
<reference evidence="2" key="2">
    <citation type="submission" date="2010-05" db="EMBL/GenBank/DDBJ databases">
        <title>The Genome Sequence of Magnaporthe poae strain ATCC 64411.</title>
        <authorList>
            <consortium name="The Broad Institute Genome Sequencing Platform"/>
            <consortium name="Broad Institute Genome Sequencing Center for Infectious Disease"/>
            <person name="Ma L.-J."/>
            <person name="Dead R."/>
            <person name="Young S."/>
            <person name="Zeng Q."/>
            <person name="Koehrsen M."/>
            <person name="Alvarado L."/>
            <person name="Berlin A."/>
            <person name="Chapman S.B."/>
            <person name="Chen Z."/>
            <person name="Freedman E."/>
            <person name="Gellesch M."/>
            <person name="Goldberg J."/>
            <person name="Griggs A."/>
            <person name="Gujja S."/>
            <person name="Heilman E.R."/>
            <person name="Heiman D."/>
            <person name="Hepburn T."/>
            <person name="Howarth C."/>
            <person name="Jen D."/>
            <person name="Larson L."/>
            <person name="Mehta T."/>
            <person name="Neiman D."/>
            <person name="Pearson M."/>
            <person name="Roberts A."/>
            <person name="Saif S."/>
            <person name="Shea T."/>
            <person name="Shenoy N."/>
            <person name="Sisk P."/>
            <person name="Stolte C."/>
            <person name="Sykes S."/>
            <person name="Walk T."/>
            <person name="White J."/>
            <person name="Yandava C."/>
            <person name="Haas B."/>
            <person name="Nusbaum C."/>
            <person name="Birren B."/>
        </authorList>
    </citation>
    <scope>NUCLEOTIDE SEQUENCE</scope>
    <source>
        <strain evidence="2">ATCC 64411</strain>
    </source>
</reference>
<dbReference type="STRING" id="644358.A0A0C4E455"/>
<dbReference type="Pfam" id="PF13489">
    <property type="entry name" value="Methyltransf_23"/>
    <property type="match status" value="1"/>
</dbReference>
<dbReference type="PANTHER" id="PTHR43591:SF24">
    <property type="entry name" value="2-METHOXY-6-POLYPRENYL-1,4-BENZOQUINOL METHYLASE, MITOCHONDRIAL"/>
    <property type="match status" value="1"/>
</dbReference>
<gene>
    <name evidence="2" type="ORF">MAPG_07244</name>
</gene>
<reference evidence="4" key="1">
    <citation type="submission" date="2010-05" db="EMBL/GenBank/DDBJ databases">
        <title>The genome sequence of Magnaporthe poae strain ATCC 64411.</title>
        <authorList>
            <person name="Ma L.-J."/>
            <person name="Dead R."/>
            <person name="Young S."/>
            <person name="Zeng Q."/>
            <person name="Koehrsen M."/>
            <person name="Alvarado L."/>
            <person name="Berlin A."/>
            <person name="Chapman S.B."/>
            <person name="Chen Z."/>
            <person name="Freedman E."/>
            <person name="Gellesch M."/>
            <person name="Goldberg J."/>
            <person name="Griggs A."/>
            <person name="Gujja S."/>
            <person name="Heilman E.R."/>
            <person name="Heiman D."/>
            <person name="Hepburn T."/>
            <person name="Howarth C."/>
            <person name="Jen D."/>
            <person name="Larson L."/>
            <person name="Mehta T."/>
            <person name="Neiman D."/>
            <person name="Pearson M."/>
            <person name="Roberts A."/>
            <person name="Saif S."/>
            <person name="Shea T."/>
            <person name="Shenoy N."/>
            <person name="Sisk P."/>
            <person name="Stolte C."/>
            <person name="Sykes S."/>
            <person name="Walk T."/>
            <person name="White J."/>
            <person name="Yandava C."/>
            <person name="Haas B."/>
            <person name="Nusbaum C."/>
            <person name="Birren B."/>
        </authorList>
    </citation>
    <scope>NUCLEOTIDE SEQUENCE [LARGE SCALE GENOMIC DNA]</scope>
    <source>
        <strain evidence="4">ATCC 64411 / 73-15</strain>
    </source>
</reference>
<dbReference type="OrthoDB" id="2013972at2759"/>